<dbReference type="SUPFAM" id="SSF46689">
    <property type="entry name" value="Homeodomain-like"/>
    <property type="match status" value="2"/>
</dbReference>
<dbReference type="SUPFAM" id="SSF52172">
    <property type="entry name" value="CheY-like"/>
    <property type="match status" value="1"/>
</dbReference>
<evidence type="ECO:0000313" key="9">
    <source>
        <dbReference type="EMBL" id="MSS88528.1"/>
    </source>
</evidence>
<evidence type="ECO:0000256" key="1">
    <source>
        <dbReference type="ARBA" id="ARBA00018672"/>
    </source>
</evidence>
<dbReference type="InterPro" id="IPR009057">
    <property type="entry name" value="Homeodomain-like_sf"/>
</dbReference>
<dbReference type="PROSITE" id="PS00041">
    <property type="entry name" value="HTH_ARAC_FAMILY_1"/>
    <property type="match status" value="1"/>
</dbReference>
<dbReference type="Gene3D" id="1.10.10.60">
    <property type="entry name" value="Homeodomain-like"/>
    <property type="match status" value="2"/>
</dbReference>
<evidence type="ECO:0000256" key="2">
    <source>
        <dbReference type="ARBA" id="ARBA00023015"/>
    </source>
</evidence>
<dbReference type="PANTHER" id="PTHR43280:SF28">
    <property type="entry name" value="HTH-TYPE TRANSCRIPTIONAL ACTIVATOR RHAS"/>
    <property type="match status" value="1"/>
</dbReference>
<evidence type="ECO:0000313" key="10">
    <source>
        <dbReference type="Proteomes" id="UP000436047"/>
    </source>
</evidence>
<reference evidence="9 10" key="1">
    <citation type="submission" date="2019-08" db="EMBL/GenBank/DDBJ databases">
        <title>In-depth cultivation of the pig gut microbiome towards novel bacterial diversity and tailored functional studies.</title>
        <authorList>
            <person name="Wylensek D."/>
            <person name="Hitch T.C.A."/>
            <person name="Clavel T."/>
        </authorList>
    </citation>
    <scope>NUCLEOTIDE SEQUENCE [LARGE SCALE GENOMIC DNA]</scope>
    <source>
        <strain evidence="9 10">WCA-389-WT-23B</strain>
    </source>
</reference>
<dbReference type="GO" id="GO:0043565">
    <property type="term" value="F:sequence-specific DNA binding"/>
    <property type="evidence" value="ECO:0007669"/>
    <property type="project" value="InterPro"/>
</dbReference>
<keyword evidence="2" id="KW-0805">Transcription regulation</keyword>
<dbReference type="InterPro" id="IPR018060">
    <property type="entry name" value="HTH_AraC"/>
</dbReference>
<keyword evidence="10" id="KW-1185">Reference proteome</keyword>
<proteinExistence type="predicted"/>
<dbReference type="Pfam" id="PF00072">
    <property type="entry name" value="Response_reg"/>
    <property type="match status" value="1"/>
</dbReference>
<comment type="function">
    <text evidence="5">May play the central regulatory role in sporulation. It may be an element of the effector pathway responsible for the activation of sporulation genes in response to nutritional stress. Spo0A may act in concert with spo0H (a sigma factor) to control the expression of some genes that are critical to the sporulation process.</text>
</comment>
<keyword evidence="4" id="KW-0804">Transcription</keyword>
<evidence type="ECO:0000256" key="3">
    <source>
        <dbReference type="ARBA" id="ARBA00023125"/>
    </source>
</evidence>
<dbReference type="PANTHER" id="PTHR43280">
    <property type="entry name" value="ARAC-FAMILY TRANSCRIPTIONAL REGULATOR"/>
    <property type="match status" value="1"/>
</dbReference>
<sequence>MPVSVVIVDDEPMVIESIRWGVDFEALHAKVCAAFTDSREALEYIRENPVDIVITDINMPPFSGLVLCSRILELGSGTQLIIISGYADFSYAQKCIEYGALGYCLKPIDYDDLTACVKKAVGNINNGNGMAVQEFIEALYEGNKQALRGYLDEEHINETFYIAVSVSKGPVFCCYSQNIGLNEYLYLSNEPIPALDEEWLAGNPDIFGVSRSAEMVSCKELQQKACQLVYNSYQFFFYQKEKEFTENTVYDSQVMQKARAFFACPDELEHLLLDGAGMNHIRMAADLYNLALQYMDEESCLYSYNQIVYRFKNFRGLAAYIVKELRRENEQETEYESGNRKFLELIKFVNANYSQDISAQSLAEKLNLNPCYISQLFKKETGTTFVKYLTELRISRAKELMLKTDMSVNEIGEACGFHDYFYFIKIFKKFTGKAPTVFRQER</sequence>
<evidence type="ECO:0000259" key="8">
    <source>
        <dbReference type="PROSITE" id="PS50110"/>
    </source>
</evidence>
<evidence type="ECO:0000256" key="6">
    <source>
        <dbReference type="PROSITE-ProRule" id="PRU00169"/>
    </source>
</evidence>
<dbReference type="GO" id="GO:0003700">
    <property type="term" value="F:DNA-binding transcription factor activity"/>
    <property type="evidence" value="ECO:0007669"/>
    <property type="project" value="InterPro"/>
</dbReference>
<comment type="caution">
    <text evidence="9">The sequence shown here is derived from an EMBL/GenBank/DDBJ whole genome shotgun (WGS) entry which is preliminary data.</text>
</comment>
<dbReference type="Gene3D" id="3.40.50.2300">
    <property type="match status" value="1"/>
</dbReference>
<dbReference type="GeneID" id="86053296"/>
<feature type="modified residue" description="4-aspartylphosphate" evidence="6">
    <location>
        <position position="56"/>
    </location>
</feature>
<keyword evidence="3" id="KW-0238">DNA-binding</keyword>
<evidence type="ECO:0000256" key="4">
    <source>
        <dbReference type="ARBA" id="ARBA00023163"/>
    </source>
</evidence>
<evidence type="ECO:0000259" key="7">
    <source>
        <dbReference type="PROSITE" id="PS01124"/>
    </source>
</evidence>
<dbReference type="PROSITE" id="PS01124">
    <property type="entry name" value="HTH_ARAC_FAMILY_2"/>
    <property type="match status" value="1"/>
</dbReference>
<dbReference type="InterPro" id="IPR018062">
    <property type="entry name" value="HTH_AraC-typ_CS"/>
</dbReference>
<gene>
    <name evidence="9" type="ORF">FYJ45_09530</name>
</gene>
<feature type="domain" description="Response regulatory" evidence="8">
    <location>
        <begin position="4"/>
        <end position="121"/>
    </location>
</feature>
<dbReference type="InterPro" id="IPR001789">
    <property type="entry name" value="Sig_transdc_resp-reg_receiver"/>
</dbReference>
<dbReference type="AlphaFoldDB" id="A0A6N7WGB2"/>
<dbReference type="SMART" id="SM00448">
    <property type="entry name" value="REC"/>
    <property type="match status" value="1"/>
</dbReference>
<name>A0A6N7WGB2_9FIRM</name>
<accession>A0A6N7WGB2</accession>
<dbReference type="EMBL" id="VUMI01000012">
    <property type="protein sequence ID" value="MSS88528.1"/>
    <property type="molecule type" value="Genomic_DNA"/>
</dbReference>
<dbReference type="InterPro" id="IPR011006">
    <property type="entry name" value="CheY-like_superfamily"/>
</dbReference>
<evidence type="ECO:0000256" key="5">
    <source>
        <dbReference type="ARBA" id="ARBA00024867"/>
    </source>
</evidence>
<dbReference type="Pfam" id="PF12833">
    <property type="entry name" value="HTH_18"/>
    <property type="match status" value="1"/>
</dbReference>
<dbReference type="PROSITE" id="PS50110">
    <property type="entry name" value="RESPONSE_REGULATORY"/>
    <property type="match status" value="1"/>
</dbReference>
<dbReference type="CDD" id="cd17536">
    <property type="entry name" value="REC_YesN-like"/>
    <property type="match status" value="1"/>
</dbReference>
<feature type="domain" description="HTH araC/xylS-type" evidence="7">
    <location>
        <begin position="343"/>
        <end position="441"/>
    </location>
</feature>
<dbReference type="GO" id="GO:0000160">
    <property type="term" value="P:phosphorelay signal transduction system"/>
    <property type="evidence" value="ECO:0007669"/>
    <property type="project" value="InterPro"/>
</dbReference>
<dbReference type="RefSeq" id="WP_154464412.1">
    <property type="nucleotide sequence ID" value="NZ_VUMI01000012.1"/>
</dbReference>
<organism evidence="9 10">
    <name type="scientific">Eisenbergiella porci</name>
    <dbReference type="NCBI Taxonomy" id="2652274"/>
    <lineage>
        <taxon>Bacteria</taxon>
        <taxon>Bacillati</taxon>
        <taxon>Bacillota</taxon>
        <taxon>Clostridia</taxon>
        <taxon>Lachnospirales</taxon>
        <taxon>Lachnospiraceae</taxon>
        <taxon>Eisenbergiella</taxon>
    </lineage>
</organism>
<keyword evidence="6" id="KW-0597">Phosphoprotein</keyword>
<protein>
    <recommendedName>
        <fullName evidence="1">Stage 0 sporulation protein A homolog</fullName>
    </recommendedName>
</protein>
<dbReference type="SMART" id="SM00342">
    <property type="entry name" value="HTH_ARAC"/>
    <property type="match status" value="1"/>
</dbReference>
<dbReference type="Proteomes" id="UP000436047">
    <property type="component" value="Unassembled WGS sequence"/>
</dbReference>